<dbReference type="Gene3D" id="3.10.620.30">
    <property type="match status" value="1"/>
</dbReference>
<gene>
    <name evidence="4" type="ORF">CSW08_04565</name>
</gene>
<evidence type="ECO:0000313" key="5">
    <source>
        <dbReference type="Proteomes" id="UP000233435"/>
    </source>
</evidence>
<evidence type="ECO:0000313" key="4">
    <source>
        <dbReference type="EMBL" id="PKQ46023.1"/>
    </source>
</evidence>
<dbReference type="AlphaFoldDB" id="A0A2N3HM38"/>
<protein>
    <submittedName>
        <fullName evidence="4">Uncharacterized protein</fullName>
    </submittedName>
</protein>
<dbReference type="Gene3D" id="2.60.120.1130">
    <property type="match status" value="1"/>
</dbReference>
<comment type="caution">
    <text evidence="4">The sequence shown here is derived from an EMBL/GenBank/DDBJ whole genome shotgun (WGS) entry which is preliminary data.</text>
</comment>
<keyword evidence="1" id="KW-0732">Signal</keyword>
<name>A0A2N3HM38_9FLAO</name>
<evidence type="ECO:0000259" key="2">
    <source>
        <dbReference type="Pfam" id="PF01841"/>
    </source>
</evidence>
<dbReference type="InterPro" id="IPR024618">
    <property type="entry name" value="DUF3857"/>
</dbReference>
<feature type="domain" description="Transglutaminase-like" evidence="2">
    <location>
        <begin position="312"/>
        <end position="387"/>
    </location>
</feature>
<feature type="chain" id="PRO_5014684644" evidence="1">
    <location>
        <begin position="19"/>
        <end position="662"/>
    </location>
</feature>
<dbReference type="Pfam" id="PF01841">
    <property type="entry name" value="Transglut_core"/>
    <property type="match status" value="1"/>
</dbReference>
<sequence length="662" mass="76247">MKKIYFMIAFTFSVLGFAQENYVSEDFRVSLDDIKASSFKKDTTANALVIYEYGNSYFDSNDYVLKTEVKRKIKILKREGFDNATVTIHLYNNNTRKEKIDDIIANTYNLNGENVVTSNLYTSNIYREEYDENHTLVKFTLPNIKEGSVIAYSYIISSPFMYNYNGWVFQEEIPKLYSEYRTSIPANYDYNIKLVGNLPLTETDIKLRPKCLSIPNPSPQPYSSNNDLTADCSDAYYLMKDIPAFIDEDYLTAKKNYLSRVDYELKTFKGFNGVVENYTKTWKTVDDELKAEPNVGRQLSRSVEADKLLSSTILNEPDALKKAMAVYNYVQDNYTWNEEYRIFNDVSVKDIIKDKSGNVSEMNILLHNLLEEVGVEVKPVLLSTRNNGFATKIFPVISEFNYLIVQATIDTKTYLLDATDSYLSFGELPFRCLNSYGRLLDFKKGSEWIDIAPKEASKILYNATINFNENNKLVGKISGKSTGYHSLNFKKSYYPNKEAYVNGLENNYPSIEITHHEVITEGKTSPDFSESYNIVLDPEVIGDNIYLNPFFVKFFLENPFKLQERTYPIDFGYKDSYFYMISINLGDKYSVLELPQDFIVALPNNTGMVTLSSKTLGPTVNLTLRVDFKEALYPSEFYPYLKEFMTKIVDIQKNATIVIKKI</sequence>
<feature type="domain" description="DUF3857" evidence="3">
    <location>
        <begin position="67"/>
        <end position="202"/>
    </location>
</feature>
<accession>A0A2N3HM38</accession>
<dbReference type="Gene3D" id="2.60.40.3140">
    <property type="match status" value="1"/>
</dbReference>
<dbReference type="OrthoDB" id="98874at2"/>
<dbReference type="Proteomes" id="UP000233435">
    <property type="component" value="Unassembled WGS sequence"/>
</dbReference>
<reference evidence="4 5" key="1">
    <citation type="submission" date="2017-12" db="EMBL/GenBank/DDBJ databases">
        <title>Confluentibacter flavum sp. nov., isolated from the saline lake.</title>
        <authorList>
            <person name="Yu L."/>
        </authorList>
    </citation>
    <scope>NUCLEOTIDE SEQUENCE [LARGE SCALE GENOMIC DNA]</scope>
    <source>
        <strain evidence="4 5">3B</strain>
    </source>
</reference>
<dbReference type="EMBL" id="PJEO01000015">
    <property type="protein sequence ID" value="PKQ46023.1"/>
    <property type="molecule type" value="Genomic_DNA"/>
</dbReference>
<evidence type="ECO:0000259" key="3">
    <source>
        <dbReference type="Pfam" id="PF12969"/>
    </source>
</evidence>
<dbReference type="Pfam" id="PF12969">
    <property type="entry name" value="DUF3857"/>
    <property type="match status" value="1"/>
</dbReference>
<dbReference type="InterPro" id="IPR002931">
    <property type="entry name" value="Transglutaminase-like"/>
</dbReference>
<organism evidence="4 5">
    <name type="scientific">Confluentibacter flavum</name>
    <dbReference type="NCBI Taxonomy" id="1909700"/>
    <lineage>
        <taxon>Bacteria</taxon>
        <taxon>Pseudomonadati</taxon>
        <taxon>Bacteroidota</taxon>
        <taxon>Flavobacteriia</taxon>
        <taxon>Flavobacteriales</taxon>
        <taxon>Flavobacteriaceae</taxon>
        <taxon>Confluentibacter</taxon>
    </lineage>
</organism>
<feature type="signal peptide" evidence="1">
    <location>
        <begin position="1"/>
        <end position="18"/>
    </location>
</feature>
<keyword evidence="5" id="KW-1185">Reference proteome</keyword>
<proteinExistence type="predicted"/>
<evidence type="ECO:0000256" key="1">
    <source>
        <dbReference type="SAM" id="SignalP"/>
    </source>
</evidence>